<comment type="similarity">
    <text evidence="3">Belongs to the methyltransferase superfamily. ETFBKMT family.</text>
</comment>
<keyword evidence="2" id="KW-0808">Transferase</keyword>
<keyword evidence="1" id="KW-0489">Methyltransferase</keyword>
<dbReference type="InterPro" id="IPR029063">
    <property type="entry name" value="SAM-dependent_MTases_sf"/>
</dbReference>
<evidence type="ECO:0000256" key="5">
    <source>
        <dbReference type="ARBA" id="ARBA00042266"/>
    </source>
</evidence>
<dbReference type="AlphaFoldDB" id="A0ABD3NLL8"/>
<evidence type="ECO:0000256" key="2">
    <source>
        <dbReference type="ARBA" id="ARBA00022679"/>
    </source>
</evidence>
<dbReference type="PANTHER" id="PTHR43648">
    <property type="entry name" value="ELECTRON TRANSFER FLAVOPROTEIN BETA SUBUNIT LYSINE METHYLTRANSFERASE"/>
    <property type="match status" value="1"/>
</dbReference>
<evidence type="ECO:0000313" key="7">
    <source>
        <dbReference type="Proteomes" id="UP001516023"/>
    </source>
</evidence>
<sequence>MMTVIRSNPFTFNILTVLLYLFHNLRHDKRYRNAYVDAFSVTISRYPLQRQQMIFAERTQPASELTDWVIAGLEGPCQESLPSLMQTWKNESITSIDPIKAGEGDSLPPNGLIIGKVRILPAGHVNQNEEGKDTLHYNTTDNLIPIKLLLGRNGWGTGVHPTTRLCLEWICSQTRDGDILLDYGCGSGILSIAALHCGASRCIGVDVEAEALVTAERNVMLNGWESGRFSGLHTREILPYEVCPPRGVSLCVANILIGQLVRPSMVAAIVTNLEEGGLLCLSGIRPGEVDSLKEAYEDSVDWIDDQYAELSANETVGCIESYGFDCGRWARLVGRKKVGDDSGFIDQMSELAVS</sequence>
<dbReference type="InterPro" id="IPR050078">
    <property type="entry name" value="Ribosomal_L11_MeTrfase_PrmA"/>
</dbReference>
<dbReference type="PANTHER" id="PTHR43648:SF1">
    <property type="entry name" value="ELECTRON TRANSFER FLAVOPROTEIN BETA SUBUNIT LYSINE METHYLTRANSFERASE"/>
    <property type="match status" value="1"/>
</dbReference>
<dbReference type="Gene3D" id="3.40.50.150">
    <property type="entry name" value="Vaccinia Virus protein VP39"/>
    <property type="match status" value="1"/>
</dbReference>
<comment type="caution">
    <text evidence="6">The sequence shown here is derived from an EMBL/GenBank/DDBJ whole genome shotgun (WGS) entry which is preliminary data.</text>
</comment>
<name>A0ABD3NLL8_9STRA</name>
<keyword evidence="7" id="KW-1185">Reference proteome</keyword>
<dbReference type="Pfam" id="PF06325">
    <property type="entry name" value="PrmA"/>
    <property type="match status" value="1"/>
</dbReference>
<dbReference type="CDD" id="cd02440">
    <property type="entry name" value="AdoMet_MTases"/>
    <property type="match status" value="1"/>
</dbReference>
<evidence type="ECO:0000313" key="6">
    <source>
        <dbReference type="EMBL" id="KAL3776761.1"/>
    </source>
</evidence>
<evidence type="ECO:0000256" key="3">
    <source>
        <dbReference type="ARBA" id="ARBA00037932"/>
    </source>
</evidence>
<evidence type="ECO:0000256" key="1">
    <source>
        <dbReference type="ARBA" id="ARBA00022603"/>
    </source>
</evidence>
<reference evidence="6 7" key="1">
    <citation type="journal article" date="2020" name="G3 (Bethesda)">
        <title>Improved Reference Genome for Cyclotella cryptica CCMP332, a Model for Cell Wall Morphogenesis, Salinity Adaptation, and Lipid Production in Diatoms (Bacillariophyta).</title>
        <authorList>
            <person name="Roberts W.R."/>
            <person name="Downey K.M."/>
            <person name="Ruck E.C."/>
            <person name="Traller J.C."/>
            <person name="Alverson A.J."/>
        </authorList>
    </citation>
    <scope>NUCLEOTIDE SEQUENCE [LARGE SCALE GENOMIC DNA]</scope>
    <source>
        <strain evidence="6 7">CCMP332</strain>
    </source>
</reference>
<proteinExistence type="inferred from homology"/>
<dbReference type="EMBL" id="JABMIG020000474">
    <property type="protein sequence ID" value="KAL3776761.1"/>
    <property type="molecule type" value="Genomic_DNA"/>
</dbReference>
<protein>
    <recommendedName>
        <fullName evidence="5">ETFB lysine methyltransferase</fullName>
    </recommendedName>
    <alternativeName>
        <fullName evidence="4">Protein N-lysine methyltransferase METTL20</fullName>
    </alternativeName>
</protein>
<dbReference type="GO" id="GO:0032259">
    <property type="term" value="P:methylation"/>
    <property type="evidence" value="ECO:0007669"/>
    <property type="project" value="UniProtKB-KW"/>
</dbReference>
<dbReference type="Proteomes" id="UP001516023">
    <property type="component" value="Unassembled WGS sequence"/>
</dbReference>
<evidence type="ECO:0000256" key="4">
    <source>
        <dbReference type="ARBA" id="ARBA00041867"/>
    </source>
</evidence>
<gene>
    <name evidence="6" type="ORF">HJC23_013939</name>
</gene>
<organism evidence="6 7">
    <name type="scientific">Cyclotella cryptica</name>
    <dbReference type="NCBI Taxonomy" id="29204"/>
    <lineage>
        <taxon>Eukaryota</taxon>
        <taxon>Sar</taxon>
        <taxon>Stramenopiles</taxon>
        <taxon>Ochrophyta</taxon>
        <taxon>Bacillariophyta</taxon>
        <taxon>Coscinodiscophyceae</taxon>
        <taxon>Thalassiosirophycidae</taxon>
        <taxon>Stephanodiscales</taxon>
        <taxon>Stephanodiscaceae</taxon>
        <taxon>Cyclotella</taxon>
    </lineage>
</organism>
<dbReference type="SUPFAM" id="SSF53335">
    <property type="entry name" value="S-adenosyl-L-methionine-dependent methyltransferases"/>
    <property type="match status" value="1"/>
</dbReference>
<accession>A0ABD3NLL8</accession>
<dbReference type="GO" id="GO:0008168">
    <property type="term" value="F:methyltransferase activity"/>
    <property type="evidence" value="ECO:0007669"/>
    <property type="project" value="UniProtKB-KW"/>
</dbReference>